<dbReference type="Gene3D" id="4.10.520.10">
    <property type="entry name" value="IHF-like DNA-binding proteins"/>
    <property type="match status" value="1"/>
</dbReference>
<dbReference type="SMART" id="SM00411">
    <property type="entry name" value="BHL"/>
    <property type="match status" value="1"/>
</dbReference>
<reference evidence="2" key="1">
    <citation type="submission" date="2013-08" db="EMBL/GenBank/DDBJ databases">
        <authorList>
            <person name="Mendez C."/>
            <person name="Richter M."/>
            <person name="Ferrer M."/>
            <person name="Sanchez J."/>
        </authorList>
    </citation>
    <scope>NUCLEOTIDE SEQUENCE</scope>
</reference>
<dbReference type="AlphaFoldDB" id="T1CB75"/>
<dbReference type="CDD" id="cd13831">
    <property type="entry name" value="HU"/>
    <property type="match status" value="1"/>
</dbReference>
<dbReference type="GO" id="GO:0005829">
    <property type="term" value="C:cytosol"/>
    <property type="evidence" value="ECO:0007669"/>
    <property type="project" value="TreeGrafter"/>
</dbReference>
<dbReference type="InterPro" id="IPR000119">
    <property type="entry name" value="Hist_DNA-bd"/>
</dbReference>
<dbReference type="PANTHER" id="PTHR33175">
    <property type="entry name" value="DNA-BINDING PROTEIN HU"/>
    <property type="match status" value="1"/>
</dbReference>
<dbReference type="EMBL" id="AUZX01001652">
    <property type="protein sequence ID" value="EQD78528.1"/>
    <property type="molecule type" value="Genomic_DNA"/>
</dbReference>
<dbReference type="GO" id="GO:0003677">
    <property type="term" value="F:DNA binding"/>
    <property type="evidence" value="ECO:0007669"/>
    <property type="project" value="UniProtKB-KW"/>
</dbReference>
<dbReference type="SUPFAM" id="SSF47729">
    <property type="entry name" value="IHF-like DNA-binding proteins"/>
    <property type="match status" value="1"/>
</dbReference>
<protein>
    <submittedName>
        <fullName evidence="2">Histone-like bacterial DNA-binding protein</fullName>
    </submittedName>
</protein>
<dbReference type="InterPro" id="IPR010992">
    <property type="entry name" value="IHF-like_DNA-bd_dom_sf"/>
</dbReference>
<dbReference type="PANTHER" id="PTHR33175:SF3">
    <property type="entry name" value="DNA-BINDING PROTEIN HU-BETA"/>
    <property type="match status" value="1"/>
</dbReference>
<gene>
    <name evidence="2" type="ORF">B1A_02210</name>
</gene>
<evidence type="ECO:0000256" key="1">
    <source>
        <dbReference type="ARBA" id="ARBA00023125"/>
    </source>
</evidence>
<accession>T1CB75</accession>
<dbReference type="Pfam" id="PF00216">
    <property type="entry name" value="Bac_DNA_binding"/>
    <property type="match status" value="1"/>
</dbReference>
<name>T1CB75_9ZZZZ</name>
<keyword evidence="1 2" id="KW-0238">DNA-binding</keyword>
<evidence type="ECO:0000313" key="2">
    <source>
        <dbReference type="EMBL" id="EQD78528.1"/>
    </source>
</evidence>
<proteinExistence type="predicted"/>
<reference evidence="2" key="2">
    <citation type="journal article" date="2014" name="ISME J.">
        <title>Microbial stratification in low pH oxic and suboxic macroscopic growths along an acid mine drainage.</title>
        <authorList>
            <person name="Mendez-Garcia C."/>
            <person name="Mesa V."/>
            <person name="Sprenger R.R."/>
            <person name="Richter M."/>
            <person name="Diez M.S."/>
            <person name="Solano J."/>
            <person name="Bargiela R."/>
            <person name="Golyshina O.V."/>
            <person name="Manteca A."/>
            <person name="Ramos J.L."/>
            <person name="Gallego J.R."/>
            <person name="Llorente I."/>
            <person name="Martins Dos Santos V.A."/>
            <person name="Jensen O.N."/>
            <person name="Pelaez A.I."/>
            <person name="Sanchez J."/>
            <person name="Ferrer M."/>
        </authorList>
    </citation>
    <scope>NUCLEOTIDE SEQUENCE</scope>
</reference>
<comment type="caution">
    <text evidence="2">The sequence shown here is derived from an EMBL/GenBank/DDBJ whole genome shotgun (WGS) entry which is preliminary data.</text>
</comment>
<organism evidence="2">
    <name type="scientific">mine drainage metagenome</name>
    <dbReference type="NCBI Taxonomy" id="410659"/>
    <lineage>
        <taxon>unclassified sequences</taxon>
        <taxon>metagenomes</taxon>
        <taxon>ecological metagenomes</taxon>
    </lineage>
</organism>
<dbReference type="GO" id="GO:0030527">
    <property type="term" value="F:structural constituent of chromatin"/>
    <property type="evidence" value="ECO:0007669"/>
    <property type="project" value="InterPro"/>
</dbReference>
<sequence length="105" mass="11927">MPDMNKTELIDHIAKKAEITKADAGRALNATLETIIETLTKGEDVALPGFGSFRTTIRAAREEKILVPVRNWLFQRVPCRSSPLVPLSKQLWRRSNQLSTRLRSR</sequence>